<dbReference type="PANTHER" id="PTHR42866">
    <property type="entry name" value="3-DEOXY-MANNO-OCTULOSONATE CYTIDYLYLTRANSFERASE"/>
    <property type="match status" value="1"/>
</dbReference>
<dbReference type="OrthoDB" id="9815559at2"/>
<dbReference type="STRING" id="1244531.CIG2463D_1221"/>
<proteinExistence type="predicted"/>
<protein>
    <submittedName>
        <fullName evidence="4">3-deoxy-D-manno-octulosonate cytidylyltransferase</fullName>
        <ecNumber evidence="4">2.7.7.38</ecNumber>
    </submittedName>
</protein>
<dbReference type="GO" id="GO:0009103">
    <property type="term" value="P:lipopolysaccharide biosynthetic process"/>
    <property type="evidence" value="ECO:0007669"/>
    <property type="project" value="UniProtKB-KW"/>
</dbReference>
<dbReference type="InterPro" id="IPR004528">
    <property type="entry name" value="KdsB"/>
</dbReference>
<dbReference type="GO" id="GO:0005829">
    <property type="term" value="C:cytosol"/>
    <property type="evidence" value="ECO:0007669"/>
    <property type="project" value="TreeGrafter"/>
</dbReference>
<dbReference type="InterPro" id="IPR029044">
    <property type="entry name" value="Nucleotide-diphossugar_trans"/>
</dbReference>
<dbReference type="Pfam" id="PF02348">
    <property type="entry name" value="CTP_transf_3"/>
    <property type="match status" value="1"/>
</dbReference>
<name>A0A076FGN4_9BACT</name>
<evidence type="ECO:0000313" key="4">
    <source>
        <dbReference type="EMBL" id="AII14964.1"/>
    </source>
</evidence>
<sequence length="239" mass="26618">MIIIPARLASTRFEHKILRTIDGVPMFVKTALNASKADDVLVACDDEKVVQIAGKFGIKAVLTSQNHESGTDRLNEAATKFGLKNDEIIINVQADEPFFETENLLKFKEFANRCIKNGAFMASCYKLANKEEATNPNLVKVVLDNAQNAIYFSRSLIPYPRSQCEIYKAHIGIYAYSVASLKEFCSMDSKYLENIEKLEQLRAIQSGKKIAMCEIKTSSIGIDTLEDLEAAAAKFGFKI</sequence>
<keyword evidence="2 4" id="KW-0548">Nucleotidyltransferase</keyword>
<dbReference type="EMBL" id="CP009043">
    <property type="protein sequence ID" value="AII14964.1"/>
    <property type="molecule type" value="Genomic_DNA"/>
</dbReference>
<dbReference type="eggNOG" id="COG1212">
    <property type="taxonomic scope" value="Bacteria"/>
</dbReference>
<dbReference type="EC" id="2.7.7.38" evidence="4"/>
<dbReference type="PANTHER" id="PTHR42866:SF2">
    <property type="entry name" value="3-DEOXY-MANNO-OCTULOSONATE CYTIDYLYLTRANSFERASE, MITOCHONDRIAL"/>
    <property type="match status" value="1"/>
</dbReference>
<dbReference type="HOGENOM" id="CLU_065038_0_1_7"/>
<keyword evidence="5" id="KW-1185">Reference proteome</keyword>
<organism evidence="4 5">
    <name type="scientific">Campylobacter iguaniorum</name>
    <dbReference type="NCBI Taxonomy" id="1244531"/>
    <lineage>
        <taxon>Bacteria</taxon>
        <taxon>Pseudomonadati</taxon>
        <taxon>Campylobacterota</taxon>
        <taxon>Epsilonproteobacteria</taxon>
        <taxon>Campylobacterales</taxon>
        <taxon>Campylobacteraceae</taxon>
        <taxon>Campylobacter</taxon>
    </lineage>
</organism>
<dbReference type="AlphaFoldDB" id="A0A076FGN4"/>
<dbReference type="CDD" id="cd02517">
    <property type="entry name" value="CMP-KDO-Synthetase"/>
    <property type="match status" value="1"/>
</dbReference>
<dbReference type="KEGG" id="caj:CIG1485E_1130"/>
<evidence type="ECO:0000256" key="3">
    <source>
        <dbReference type="ARBA" id="ARBA00022985"/>
    </source>
</evidence>
<dbReference type="SUPFAM" id="SSF53448">
    <property type="entry name" value="Nucleotide-diphospho-sugar transferases"/>
    <property type="match status" value="1"/>
</dbReference>
<dbReference type="Gene3D" id="3.90.550.10">
    <property type="entry name" value="Spore Coat Polysaccharide Biosynthesis Protein SpsA, Chain A"/>
    <property type="match status" value="1"/>
</dbReference>
<keyword evidence="3" id="KW-0448">Lipopolysaccharide biosynthesis</keyword>
<accession>A0A076FGN4</accession>
<dbReference type="InterPro" id="IPR003329">
    <property type="entry name" value="Cytidylyl_trans"/>
</dbReference>
<dbReference type="RefSeq" id="WP_038454548.1">
    <property type="nucleotide sequence ID" value="NZ_CP009043.1"/>
</dbReference>
<evidence type="ECO:0000256" key="1">
    <source>
        <dbReference type="ARBA" id="ARBA00022679"/>
    </source>
</evidence>
<keyword evidence="1 4" id="KW-0808">Transferase</keyword>
<dbReference type="GO" id="GO:0008690">
    <property type="term" value="F:3-deoxy-manno-octulosonate cytidylyltransferase activity"/>
    <property type="evidence" value="ECO:0007669"/>
    <property type="project" value="UniProtKB-EC"/>
</dbReference>
<dbReference type="NCBIfam" id="NF003952">
    <property type="entry name" value="PRK05450.1-5"/>
    <property type="match status" value="1"/>
</dbReference>
<gene>
    <name evidence="4" type="primary">kdsB</name>
    <name evidence="4" type="ORF">CIG1485E_1130</name>
</gene>
<dbReference type="Proteomes" id="UP000028486">
    <property type="component" value="Chromosome"/>
</dbReference>
<dbReference type="NCBIfam" id="TIGR00466">
    <property type="entry name" value="kdsB"/>
    <property type="match status" value="1"/>
</dbReference>
<reference evidence="5" key="1">
    <citation type="journal article" date="2014" name="Genome Announc.">
        <title>Complete Genome Sequence of Campylobacter iguaniorum Strain 1485ET, Isolated from a Bearded Dragon (Pogona vitticeps).</title>
        <authorList>
            <person name="Gilbert M.J."/>
            <person name="Miller W.G."/>
            <person name="Yee E."/>
            <person name="Kik M."/>
            <person name="Wagenaar J.A."/>
            <person name="Duim B."/>
        </authorList>
    </citation>
    <scope>NUCLEOTIDE SEQUENCE [LARGE SCALE GENOMIC DNA]</scope>
    <source>
        <strain evidence="5">1485E</strain>
    </source>
</reference>
<evidence type="ECO:0000256" key="2">
    <source>
        <dbReference type="ARBA" id="ARBA00022695"/>
    </source>
</evidence>
<evidence type="ECO:0000313" key="5">
    <source>
        <dbReference type="Proteomes" id="UP000028486"/>
    </source>
</evidence>